<name>A0ABW3M273_9GAMM</name>
<keyword evidence="2" id="KW-1185">Reference proteome</keyword>
<evidence type="ECO:0000313" key="1">
    <source>
        <dbReference type="EMBL" id="MFD1043684.1"/>
    </source>
</evidence>
<sequence length="165" mass="17728">MAQEGIPPVDTTTLLEAYLAAVYRAQVEGASLPLRVGEPAPALDAAVPAAPGAVATWTLVTAWNPQSRPQDAGANATADAALHAWLRARGLRAWPAVGGSVDGQWEEHGWLVAGLEAATADALARRHDQAGILHWPRGAPVRLRMYRERPPGNRTGWVDWVQRPR</sequence>
<dbReference type="Proteomes" id="UP001597033">
    <property type="component" value="Unassembled WGS sequence"/>
</dbReference>
<dbReference type="EMBL" id="JBHTKN010000013">
    <property type="protein sequence ID" value="MFD1043684.1"/>
    <property type="molecule type" value="Genomic_DNA"/>
</dbReference>
<proteinExistence type="predicted"/>
<dbReference type="RefSeq" id="WP_162375733.1">
    <property type="nucleotide sequence ID" value="NZ_JBHTKN010000013.1"/>
</dbReference>
<dbReference type="Pfam" id="PF11697">
    <property type="entry name" value="DUF3293"/>
    <property type="match status" value="1"/>
</dbReference>
<comment type="caution">
    <text evidence="1">The sequence shown here is derived from an EMBL/GenBank/DDBJ whole genome shotgun (WGS) entry which is preliminary data.</text>
</comment>
<dbReference type="InterPro" id="IPR021710">
    <property type="entry name" value="DUF3293"/>
</dbReference>
<reference evidence="2" key="1">
    <citation type="journal article" date="2019" name="Int. J. Syst. Evol. Microbiol.">
        <title>The Global Catalogue of Microorganisms (GCM) 10K type strain sequencing project: providing services to taxonomists for standard genome sequencing and annotation.</title>
        <authorList>
            <consortium name="The Broad Institute Genomics Platform"/>
            <consortium name="The Broad Institute Genome Sequencing Center for Infectious Disease"/>
            <person name="Wu L."/>
            <person name="Ma J."/>
        </authorList>
    </citation>
    <scope>NUCLEOTIDE SEQUENCE [LARGE SCALE GENOMIC DNA]</scope>
    <source>
        <strain evidence="2">CCUG 55854</strain>
    </source>
</reference>
<evidence type="ECO:0000313" key="2">
    <source>
        <dbReference type="Proteomes" id="UP001597033"/>
    </source>
</evidence>
<organism evidence="1 2">
    <name type="scientific">Pseudoxanthomonas kaohsiungensis</name>
    <dbReference type="NCBI Taxonomy" id="283923"/>
    <lineage>
        <taxon>Bacteria</taxon>
        <taxon>Pseudomonadati</taxon>
        <taxon>Pseudomonadota</taxon>
        <taxon>Gammaproteobacteria</taxon>
        <taxon>Lysobacterales</taxon>
        <taxon>Lysobacteraceae</taxon>
        <taxon>Pseudoxanthomonas</taxon>
    </lineage>
</organism>
<accession>A0ABW3M273</accession>
<gene>
    <name evidence="1" type="ORF">ACFQ2N_15130</name>
</gene>
<protein>
    <submittedName>
        <fullName evidence="1">DUF3293 domain-containing protein</fullName>
    </submittedName>
</protein>